<gene>
    <name evidence="1" type="ORF">GCM10009839_14540</name>
</gene>
<reference evidence="2" key="1">
    <citation type="journal article" date="2019" name="Int. J. Syst. Evol. Microbiol.">
        <title>The Global Catalogue of Microorganisms (GCM) 10K type strain sequencing project: providing services to taxonomists for standard genome sequencing and annotation.</title>
        <authorList>
            <consortium name="The Broad Institute Genomics Platform"/>
            <consortium name="The Broad Institute Genome Sequencing Center for Infectious Disease"/>
            <person name="Wu L."/>
            <person name="Ma J."/>
        </authorList>
    </citation>
    <scope>NUCLEOTIDE SEQUENCE [LARGE SCALE GENOMIC DNA]</scope>
    <source>
        <strain evidence="2">JCM 16014</strain>
    </source>
</reference>
<comment type="caution">
    <text evidence="1">The sequence shown here is derived from an EMBL/GenBank/DDBJ whole genome shotgun (WGS) entry which is preliminary data.</text>
</comment>
<organism evidence="1 2">
    <name type="scientific">Catenulispora yoronensis</name>
    <dbReference type="NCBI Taxonomy" id="450799"/>
    <lineage>
        <taxon>Bacteria</taxon>
        <taxon>Bacillati</taxon>
        <taxon>Actinomycetota</taxon>
        <taxon>Actinomycetes</taxon>
        <taxon>Catenulisporales</taxon>
        <taxon>Catenulisporaceae</taxon>
        <taxon>Catenulispora</taxon>
    </lineage>
</organism>
<accession>A0ABP5FAN7</accession>
<proteinExistence type="predicted"/>
<dbReference type="RefSeq" id="WP_344664728.1">
    <property type="nucleotide sequence ID" value="NZ_BAAAQN010000006.1"/>
</dbReference>
<dbReference type="EMBL" id="BAAAQN010000006">
    <property type="protein sequence ID" value="GAA2019219.1"/>
    <property type="molecule type" value="Genomic_DNA"/>
</dbReference>
<sequence length="197" mass="21799">MSDRAPVGAYPIVINVADLDLNTVVDHEYAGYDEDGEPVEDRPLTLADVIADRIAERLVAKHFSRFDMTKIRDELIQAKLEPVVHAALHTPRGAGIGAERSFAKQVTDVIGRQVELFDKRDHSSYRPAWASPLRQEVENTVTVQMQQHASGIRTLVDAAIRTDIAEQFATRLATAVDDAASTFRHAVLDATKKSAKR</sequence>
<name>A0ABP5FAN7_9ACTN</name>
<protein>
    <submittedName>
        <fullName evidence="1">Uncharacterized protein</fullName>
    </submittedName>
</protein>
<keyword evidence="2" id="KW-1185">Reference proteome</keyword>
<dbReference type="Proteomes" id="UP001500751">
    <property type="component" value="Unassembled WGS sequence"/>
</dbReference>
<evidence type="ECO:0000313" key="2">
    <source>
        <dbReference type="Proteomes" id="UP001500751"/>
    </source>
</evidence>
<evidence type="ECO:0000313" key="1">
    <source>
        <dbReference type="EMBL" id="GAA2019219.1"/>
    </source>
</evidence>